<dbReference type="Pfam" id="PF04575">
    <property type="entry name" value="SlipAM"/>
    <property type="match status" value="1"/>
</dbReference>
<name>A0A4Q7N2H6_9BURK</name>
<evidence type="ECO:0000256" key="1">
    <source>
        <dbReference type="ARBA" id="ARBA00004571"/>
    </source>
</evidence>
<keyword evidence="4" id="KW-0732">Signal</keyword>
<dbReference type="SUPFAM" id="SSF56935">
    <property type="entry name" value="Porins"/>
    <property type="match status" value="1"/>
</dbReference>
<dbReference type="AlphaFoldDB" id="A0A4Q7N2H6"/>
<feature type="domain" description="Surface lipoprotein assembly modifier C-terminal" evidence="8">
    <location>
        <begin position="240"/>
        <end position="536"/>
    </location>
</feature>
<evidence type="ECO:0000256" key="4">
    <source>
        <dbReference type="ARBA" id="ARBA00022729"/>
    </source>
</evidence>
<evidence type="ECO:0000256" key="5">
    <source>
        <dbReference type="ARBA" id="ARBA00023136"/>
    </source>
</evidence>
<dbReference type="Pfam" id="PF24575">
    <property type="entry name" value="TPR_Slam"/>
    <property type="match status" value="1"/>
</dbReference>
<dbReference type="GO" id="GO:0009279">
    <property type="term" value="C:cell outer membrane"/>
    <property type="evidence" value="ECO:0007669"/>
    <property type="project" value="UniProtKB-SubCell"/>
</dbReference>
<evidence type="ECO:0000313" key="11">
    <source>
        <dbReference type="Proteomes" id="UP000292039"/>
    </source>
</evidence>
<organism evidence="10 11">
    <name type="scientific">Kerstersia gyiorum</name>
    <dbReference type="NCBI Taxonomy" id="206506"/>
    <lineage>
        <taxon>Bacteria</taxon>
        <taxon>Pseudomonadati</taxon>
        <taxon>Pseudomonadota</taxon>
        <taxon>Betaproteobacteria</taxon>
        <taxon>Burkholderiales</taxon>
        <taxon>Alcaligenaceae</taxon>
        <taxon>Kerstersia</taxon>
    </lineage>
</organism>
<dbReference type="InterPro" id="IPR011990">
    <property type="entry name" value="TPR-like_helical_dom_sf"/>
</dbReference>
<evidence type="ECO:0000259" key="9">
    <source>
        <dbReference type="Pfam" id="PF24575"/>
    </source>
</evidence>
<keyword evidence="6" id="KW-0998">Cell outer membrane</keyword>
<comment type="similarity">
    <text evidence="7">Belongs to the Slam family.</text>
</comment>
<comment type="caution">
    <text evidence="10">The sequence shown here is derived from an EMBL/GenBank/DDBJ whole genome shotgun (WGS) entry which is preliminary data.</text>
</comment>
<keyword evidence="5" id="KW-0472">Membrane</keyword>
<gene>
    <name evidence="10" type="ORF">EV679_1168</name>
</gene>
<evidence type="ECO:0000256" key="7">
    <source>
        <dbReference type="ARBA" id="ARBA00023609"/>
    </source>
</evidence>
<evidence type="ECO:0000256" key="2">
    <source>
        <dbReference type="ARBA" id="ARBA00022452"/>
    </source>
</evidence>
<dbReference type="EMBL" id="SGWZ01000001">
    <property type="protein sequence ID" value="RZS73959.1"/>
    <property type="molecule type" value="Genomic_DNA"/>
</dbReference>
<protein>
    <submittedName>
        <fullName evidence="10">Uncharacterized protein DUF560</fullName>
    </submittedName>
</protein>
<evidence type="ECO:0000256" key="3">
    <source>
        <dbReference type="ARBA" id="ARBA00022692"/>
    </source>
</evidence>
<feature type="domain" description="Surface lipoprotein assembly modifier N-terminal TPR repeats region" evidence="9">
    <location>
        <begin position="119"/>
        <end position="211"/>
    </location>
</feature>
<comment type="subcellular location">
    <subcellularLocation>
        <location evidence="1">Cell outer membrane</location>
        <topology evidence="1">Multi-pass membrane protein</topology>
    </subcellularLocation>
</comment>
<proteinExistence type="inferred from homology"/>
<dbReference type="Gene3D" id="1.25.40.10">
    <property type="entry name" value="Tetratricopeptide repeat domain"/>
    <property type="match status" value="1"/>
</dbReference>
<dbReference type="InterPro" id="IPR057556">
    <property type="entry name" value="TPR_Slam"/>
</dbReference>
<dbReference type="InterPro" id="IPR007655">
    <property type="entry name" value="Slam_C"/>
</dbReference>
<sequence length="536" mass="61089">MCLCLCFLSYSRTDTALAFPAYPTSLRLVRFKHLPVLRLLSGLTLFFGISLSLAHAQPVSANIEDDQRLIFDKARALTQQREQAILPAADTAESFTLKPEVNGLSLEYNGQILRLGYSEQDLGRALFISINLQRWDDVRTLQKFYLGLPEHKPAMAAFVEAGLLQAEGRFAAAKERYRAALDLDPAFTRAQLDLAQLLFLDKEDRESQQFFSSLQAAPLPAGLSQRITAYLNALDLRQAWNGYISLGMVDNNNINQSNGNEIFQLMSNPGGNPPFLLIVTRLPKPIRARGPAYEFSANKNWQLRSHHYLTFRSSAYGQHYNNYREYSDDHVSVHTGYAYQSARDTLAGLLVGELHRQDASTDYRVYGLRGEWGRNFLPRANLSLQAEHKLRRYTDQNIAQRMDGRQAYVGLQGYYSFTPNTLLFGGVDYTRFKTDNSPTDSYRQKGLRLGLYQQFGSSFSTTLMGMQRNRRFDGPFLSAEHYDKERIYMATLKADALALAGFTPVLSFKHTRLRSSIDWMLDYHQNEVSLKFEKQF</sequence>
<dbReference type="Proteomes" id="UP000292039">
    <property type="component" value="Unassembled WGS sequence"/>
</dbReference>
<evidence type="ECO:0000313" key="10">
    <source>
        <dbReference type="EMBL" id="RZS73959.1"/>
    </source>
</evidence>
<keyword evidence="3" id="KW-0812">Transmembrane</keyword>
<accession>A0A4Q7N2H6</accession>
<evidence type="ECO:0000256" key="6">
    <source>
        <dbReference type="ARBA" id="ARBA00023237"/>
    </source>
</evidence>
<keyword evidence="2" id="KW-1134">Transmembrane beta strand</keyword>
<reference evidence="10 11" key="1">
    <citation type="submission" date="2019-02" db="EMBL/GenBank/DDBJ databases">
        <title>Genomic Encyclopedia of Type Strains, Phase IV (KMG-IV): sequencing the most valuable type-strain genomes for metagenomic binning, comparative biology and taxonomic classification.</title>
        <authorList>
            <person name="Goeker M."/>
        </authorList>
    </citation>
    <scope>NUCLEOTIDE SEQUENCE [LARGE SCALE GENOMIC DNA]</scope>
    <source>
        <strain evidence="10 11">DSM 16618</strain>
    </source>
</reference>
<evidence type="ECO:0000259" key="8">
    <source>
        <dbReference type="Pfam" id="PF04575"/>
    </source>
</evidence>